<evidence type="ECO:0000313" key="2">
    <source>
        <dbReference type="EMBL" id="GAE31615.1"/>
    </source>
</evidence>
<dbReference type="InterPro" id="IPR013022">
    <property type="entry name" value="Xyl_isomerase-like_TIM-brl"/>
</dbReference>
<proteinExistence type="predicted"/>
<gene>
    <name evidence="2" type="ORF">JCM9152_3093</name>
</gene>
<dbReference type="PANTHER" id="PTHR12110">
    <property type="entry name" value="HYDROXYPYRUVATE ISOMERASE"/>
    <property type="match status" value="1"/>
</dbReference>
<dbReference type="Pfam" id="PF01261">
    <property type="entry name" value="AP_endonuc_2"/>
    <property type="match status" value="1"/>
</dbReference>
<protein>
    <submittedName>
        <fullName evidence="2">Sugar phosphate isomerase/epimerase</fullName>
    </submittedName>
</protein>
<dbReference type="EMBL" id="BAUU01000021">
    <property type="protein sequence ID" value="GAE31615.1"/>
    <property type="molecule type" value="Genomic_DNA"/>
</dbReference>
<reference evidence="2" key="1">
    <citation type="journal article" date="2014" name="Genome Announc.">
        <title>Draft Genome Sequences of Three Alkaliphilic Bacillus Strains, Bacillus wakoensis JCM 9140T, Bacillus akibai JCM 9157T, and Bacillus hemicellulosilyticus JCM 9152T.</title>
        <authorList>
            <person name="Yuki M."/>
            <person name="Oshima K."/>
            <person name="Suda W."/>
            <person name="Oshida Y."/>
            <person name="Kitamura K."/>
            <person name="Iida T."/>
            <person name="Hattori M."/>
            <person name="Ohkuma M."/>
        </authorList>
    </citation>
    <scope>NUCLEOTIDE SEQUENCE [LARGE SCALE GENOMIC DNA]</scope>
    <source>
        <strain evidence="2">JCM 9152</strain>
    </source>
</reference>
<dbReference type="Proteomes" id="UP000018895">
    <property type="component" value="Unassembled WGS sequence"/>
</dbReference>
<dbReference type="GO" id="GO:0016853">
    <property type="term" value="F:isomerase activity"/>
    <property type="evidence" value="ECO:0007669"/>
    <property type="project" value="UniProtKB-KW"/>
</dbReference>
<dbReference type="PANTHER" id="PTHR12110:SF41">
    <property type="entry name" value="INOSOSE DEHYDRATASE"/>
    <property type="match status" value="1"/>
</dbReference>
<dbReference type="SUPFAM" id="SSF51658">
    <property type="entry name" value="Xylose isomerase-like"/>
    <property type="match status" value="1"/>
</dbReference>
<comment type="caution">
    <text evidence="2">The sequence shown here is derived from an EMBL/GenBank/DDBJ whole genome shotgun (WGS) entry which is preliminary data.</text>
</comment>
<keyword evidence="3" id="KW-1185">Reference proteome</keyword>
<accession>W4QHM7</accession>
<keyword evidence="2" id="KW-0413">Isomerase</keyword>
<name>W4QHM7_9BACI</name>
<dbReference type="InterPro" id="IPR036237">
    <property type="entry name" value="Xyl_isomerase-like_sf"/>
</dbReference>
<evidence type="ECO:0000259" key="1">
    <source>
        <dbReference type="Pfam" id="PF01261"/>
    </source>
</evidence>
<sequence length="222" mass="25547">MGYETVEFAGYGDVPASVMKQYLRDASLQAPASHVQFEHLVEDLQAEIEYAKVVGIAYIVIPFVEPDIFKEEAAFQQLIFSIKKMAKIVKEAGLQLAYHNHQEEFEPLPSGELVIDRLIREVGSDLVLEIDLYWTFKAGFEPLDVLTKYKGRTPLVHIKEAGPTGETTELDRGVIDYRLTLKQLERFGVYYYFVEQEHFERPPLKSAQINSQFVQKWKGRSR</sequence>
<evidence type="ECO:0000313" key="3">
    <source>
        <dbReference type="Proteomes" id="UP000018895"/>
    </source>
</evidence>
<dbReference type="InterPro" id="IPR050312">
    <property type="entry name" value="IolE/XylAMocC-like"/>
</dbReference>
<organism evidence="2 3">
    <name type="scientific">Halalkalibacter hemicellulosilyticusJCM 9152</name>
    <dbReference type="NCBI Taxonomy" id="1236971"/>
    <lineage>
        <taxon>Bacteria</taxon>
        <taxon>Bacillati</taxon>
        <taxon>Bacillota</taxon>
        <taxon>Bacilli</taxon>
        <taxon>Bacillales</taxon>
        <taxon>Bacillaceae</taxon>
        <taxon>Halalkalibacter</taxon>
    </lineage>
</organism>
<feature type="domain" description="Xylose isomerase-like TIM barrel" evidence="1">
    <location>
        <begin position="26"/>
        <end position="210"/>
    </location>
</feature>
<dbReference type="Gene3D" id="3.20.20.150">
    <property type="entry name" value="Divalent-metal-dependent TIM barrel enzymes"/>
    <property type="match status" value="1"/>
</dbReference>
<dbReference type="AlphaFoldDB" id="W4QHM7"/>
<dbReference type="STRING" id="1236971.JCM9152_3093"/>